<dbReference type="Pfam" id="PF02803">
    <property type="entry name" value="Thiolase_C"/>
    <property type="match status" value="1"/>
</dbReference>
<gene>
    <name evidence="7" type="ORF">EJ913_22410</name>
</gene>
<sequence length="395" mass="40519">MTTRAIIVAARRTPVGRIGGALRDLPVEALAAPVIRAVLADAGIDPAEVDDVLLGNAVGPGGNVARLSALAAGLPVGVPGVTVDRQCGSGLEAINLAARLVQAGAGEVFLAGGVESTSTAPWRVAKPSSLYRTPAFYDRARFAPDTVGNPSMGEAAENVAAAFGIARDRQDRYALESHRKAVAAQASGRFTREIVPLALPDGTVVDKDECPRADTSLDRLARLRPVFRESGTVTAGNACPVNDGAAVVAVVSERKFRALGLTRGLAVVDSQAAGVDPKLLGTGPIPAVRKLLARHPGLGVADIDFVEFNEAFASQVLASLDALGIDEARVCPSGGALALGHPYGASGAILMTRLFSDILFANDGTPPRRGLATLGIGGGLGLATLVEPVFLEPVR</sequence>
<evidence type="ECO:0000313" key="7">
    <source>
        <dbReference type="EMBL" id="RUQ66584.1"/>
    </source>
</evidence>
<dbReference type="EMBL" id="RZIJ01000020">
    <property type="protein sequence ID" value="RUQ66584.1"/>
    <property type="molecule type" value="Genomic_DNA"/>
</dbReference>
<dbReference type="InterPro" id="IPR020617">
    <property type="entry name" value="Thiolase_C"/>
</dbReference>
<dbReference type="InterPro" id="IPR016039">
    <property type="entry name" value="Thiolase-like"/>
</dbReference>
<organism evidence="7 8">
    <name type="scientific">Azospirillum doebereinerae</name>
    <dbReference type="NCBI Taxonomy" id="92933"/>
    <lineage>
        <taxon>Bacteria</taxon>
        <taxon>Pseudomonadati</taxon>
        <taxon>Pseudomonadota</taxon>
        <taxon>Alphaproteobacteria</taxon>
        <taxon>Rhodospirillales</taxon>
        <taxon>Azospirillaceae</taxon>
        <taxon>Azospirillum</taxon>
    </lineage>
</organism>
<evidence type="ECO:0000259" key="6">
    <source>
        <dbReference type="Pfam" id="PF02803"/>
    </source>
</evidence>
<dbReference type="GO" id="GO:0006635">
    <property type="term" value="P:fatty acid beta-oxidation"/>
    <property type="evidence" value="ECO:0007669"/>
    <property type="project" value="TreeGrafter"/>
</dbReference>
<dbReference type="OrthoDB" id="9764638at2"/>
<proteinExistence type="inferred from homology"/>
<dbReference type="GO" id="GO:0003988">
    <property type="term" value="F:acetyl-CoA C-acyltransferase activity"/>
    <property type="evidence" value="ECO:0007669"/>
    <property type="project" value="UniProtKB-ARBA"/>
</dbReference>
<dbReference type="Proteomes" id="UP000280346">
    <property type="component" value="Unassembled WGS sequence"/>
</dbReference>
<dbReference type="PIRSF" id="PIRSF000429">
    <property type="entry name" value="Ac-CoA_Ac_transf"/>
    <property type="match status" value="1"/>
</dbReference>
<evidence type="ECO:0000313" key="8">
    <source>
        <dbReference type="Proteomes" id="UP000280346"/>
    </source>
</evidence>
<feature type="domain" description="Thiolase C-terminal" evidence="6">
    <location>
        <begin position="267"/>
        <end position="387"/>
    </location>
</feature>
<evidence type="ECO:0000256" key="2">
    <source>
        <dbReference type="ARBA" id="ARBA00022679"/>
    </source>
</evidence>
<comment type="caution">
    <text evidence="7">The sequence shown here is derived from an EMBL/GenBank/DDBJ whole genome shotgun (WGS) entry which is preliminary data.</text>
</comment>
<dbReference type="PANTHER" id="PTHR43853">
    <property type="entry name" value="3-KETOACYL-COA THIOLASE, PEROXISOMAL"/>
    <property type="match status" value="1"/>
</dbReference>
<dbReference type="PANTHER" id="PTHR43853:SF3">
    <property type="entry name" value="ACETYL-COA C-ACETYLTRANSFERASE YHFS-RELATED"/>
    <property type="match status" value="1"/>
</dbReference>
<dbReference type="InterPro" id="IPR050215">
    <property type="entry name" value="Thiolase-like_sf_Thiolase"/>
</dbReference>
<comment type="similarity">
    <text evidence="1 4">Belongs to the thiolase-like superfamily. Thiolase family.</text>
</comment>
<evidence type="ECO:0000256" key="4">
    <source>
        <dbReference type="RuleBase" id="RU003557"/>
    </source>
</evidence>
<dbReference type="InterPro" id="IPR002155">
    <property type="entry name" value="Thiolase"/>
</dbReference>
<dbReference type="InterPro" id="IPR020616">
    <property type="entry name" value="Thiolase_N"/>
</dbReference>
<keyword evidence="3 4" id="KW-0012">Acyltransferase</keyword>
<accession>A0A3S1CEU5</accession>
<dbReference type="CDD" id="cd00751">
    <property type="entry name" value="thiolase"/>
    <property type="match status" value="1"/>
</dbReference>
<name>A0A3S1CEU5_9PROT</name>
<dbReference type="RefSeq" id="WP_127002045.1">
    <property type="nucleotide sequence ID" value="NZ_JBNPXW010000018.1"/>
</dbReference>
<reference evidence="7 8" key="1">
    <citation type="submission" date="2018-12" db="EMBL/GenBank/DDBJ databases">
        <authorList>
            <person name="Yang Y."/>
        </authorList>
    </citation>
    <scope>NUCLEOTIDE SEQUENCE [LARGE SCALE GENOMIC DNA]</scope>
    <source>
        <strain evidence="7 8">GSF71</strain>
    </source>
</reference>
<evidence type="ECO:0000259" key="5">
    <source>
        <dbReference type="Pfam" id="PF00108"/>
    </source>
</evidence>
<evidence type="ECO:0000256" key="1">
    <source>
        <dbReference type="ARBA" id="ARBA00010982"/>
    </source>
</evidence>
<dbReference type="SUPFAM" id="SSF53901">
    <property type="entry name" value="Thiolase-like"/>
    <property type="match status" value="2"/>
</dbReference>
<dbReference type="GO" id="GO:0005737">
    <property type="term" value="C:cytoplasm"/>
    <property type="evidence" value="ECO:0007669"/>
    <property type="project" value="UniProtKB-ARBA"/>
</dbReference>
<keyword evidence="2 4" id="KW-0808">Transferase</keyword>
<keyword evidence="8" id="KW-1185">Reference proteome</keyword>
<feature type="domain" description="Thiolase N-terminal" evidence="5">
    <location>
        <begin position="6"/>
        <end position="253"/>
    </location>
</feature>
<dbReference type="AlphaFoldDB" id="A0A3S1CEU5"/>
<dbReference type="NCBIfam" id="TIGR01930">
    <property type="entry name" value="AcCoA-C-Actrans"/>
    <property type="match status" value="1"/>
</dbReference>
<dbReference type="Pfam" id="PF00108">
    <property type="entry name" value="Thiolase_N"/>
    <property type="match status" value="1"/>
</dbReference>
<protein>
    <submittedName>
        <fullName evidence="7">Thiolase family protein</fullName>
    </submittedName>
</protein>
<dbReference type="GO" id="GO:0010124">
    <property type="term" value="P:phenylacetate catabolic process"/>
    <property type="evidence" value="ECO:0007669"/>
    <property type="project" value="TreeGrafter"/>
</dbReference>
<dbReference type="Gene3D" id="3.40.47.10">
    <property type="match status" value="1"/>
</dbReference>
<evidence type="ECO:0000256" key="3">
    <source>
        <dbReference type="ARBA" id="ARBA00023315"/>
    </source>
</evidence>